<dbReference type="InterPro" id="IPR015943">
    <property type="entry name" value="WD40/YVTN_repeat-like_dom_sf"/>
</dbReference>
<dbReference type="EMBL" id="CAJNNW010030870">
    <property type="protein sequence ID" value="CAE8704888.1"/>
    <property type="molecule type" value="Genomic_DNA"/>
</dbReference>
<dbReference type="PRINTS" id="PR00320">
    <property type="entry name" value="GPROTEINBRPT"/>
</dbReference>
<dbReference type="PANTHER" id="PTHR19848:SF8">
    <property type="entry name" value="F-BOX AND WD REPEAT DOMAIN CONTAINING 7"/>
    <property type="match status" value="1"/>
</dbReference>
<evidence type="ECO:0000256" key="2">
    <source>
        <dbReference type="ARBA" id="ARBA00022737"/>
    </source>
</evidence>
<dbReference type="InterPro" id="IPR001680">
    <property type="entry name" value="WD40_rpt"/>
</dbReference>
<keyword evidence="1 3" id="KW-0853">WD repeat</keyword>
<evidence type="ECO:0000256" key="3">
    <source>
        <dbReference type="PROSITE-ProRule" id="PRU00221"/>
    </source>
</evidence>
<feature type="region of interest" description="Disordered" evidence="4">
    <location>
        <begin position="120"/>
        <end position="158"/>
    </location>
</feature>
<evidence type="ECO:0000313" key="5">
    <source>
        <dbReference type="EMBL" id="CAE8704888.1"/>
    </source>
</evidence>
<dbReference type="Proteomes" id="UP000626109">
    <property type="component" value="Unassembled WGS sequence"/>
</dbReference>
<name>A0A813KKA3_POLGL</name>
<protein>
    <recommendedName>
        <fullName evidence="7">Guanine nucleotide-binding protein subunit beta-like protein</fullName>
    </recommendedName>
</protein>
<sequence length="264" mass="28335">MLPVYRLLLHEQQVLFVTAGLTPEGYMRCASASADGMFALWDLEAGSRLQMVRERGDAGVMVVDVDWSTSRLVSGTDSGIIRLWQLGGGGCEPGVAAGTRTFTGHEQAVWTLAVKWRAGTGSSEEPSQPPSRAMGALSTASSGNKKKKSQQEENNNDYNADSDAELLLSAGADGKIRLWDLASGLLLRLLLGHTEVVWRLAADWSTGLILSSSHDRTLRLWDLGSETCQETDPPSCSCTRVLQGHAQSVVCLALLTADCICPDA</sequence>
<feature type="repeat" description="WD" evidence="3">
    <location>
        <begin position="163"/>
        <end position="189"/>
    </location>
</feature>
<evidence type="ECO:0000256" key="1">
    <source>
        <dbReference type="ARBA" id="ARBA00022574"/>
    </source>
</evidence>
<keyword evidence="2" id="KW-0677">Repeat</keyword>
<evidence type="ECO:0008006" key="7">
    <source>
        <dbReference type="Google" id="ProtNLM"/>
    </source>
</evidence>
<dbReference type="InterPro" id="IPR036322">
    <property type="entry name" value="WD40_repeat_dom_sf"/>
</dbReference>
<dbReference type="Gene3D" id="2.130.10.10">
    <property type="entry name" value="YVTN repeat-like/Quinoprotein amine dehydrogenase"/>
    <property type="match status" value="2"/>
</dbReference>
<feature type="repeat" description="WD" evidence="3">
    <location>
        <begin position="190"/>
        <end position="231"/>
    </location>
</feature>
<reference evidence="5" key="1">
    <citation type="submission" date="2021-02" db="EMBL/GenBank/DDBJ databases">
        <authorList>
            <person name="Dougan E. K."/>
            <person name="Rhodes N."/>
            <person name="Thang M."/>
            <person name="Chan C."/>
        </authorList>
    </citation>
    <scope>NUCLEOTIDE SEQUENCE</scope>
</reference>
<dbReference type="InterPro" id="IPR019775">
    <property type="entry name" value="WD40_repeat_CS"/>
</dbReference>
<dbReference type="PROSITE" id="PS00678">
    <property type="entry name" value="WD_REPEATS_1"/>
    <property type="match status" value="2"/>
</dbReference>
<comment type="caution">
    <text evidence="5">The sequence shown here is derived from an EMBL/GenBank/DDBJ whole genome shotgun (WGS) entry which is preliminary data.</text>
</comment>
<dbReference type="AlphaFoldDB" id="A0A813KKA3"/>
<proteinExistence type="predicted"/>
<dbReference type="SUPFAM" id="SSF50978">
    <property type="entry name" value="WD40 repeat-like"/>
    <property type="match status" value="1"/>
</dbReference>
<dbReference type="Pfam" id="PF00400">
    <property type="entry name" value="WD40"/>
    <property type="match status" value="2"/>
</dbReference>
<gene>
    <name evidence="5" type="ORF">PGLA2088_LOCUS33423</name>
</gene>
<dbReference type="PROSITE" id="PS50294">
    <property type="entry name" value="WD_REPEATS_REGION"/>
    <property type="match status" value="1"/>
</dbReference>
<dbReference type="PANTHER" id="PTHR19848">
    <property type="entry name" value="WD40 REPEAT PROTEIN"/>
    <property type="match status" value="1"/>
</dbReference>
<dbReference type="InterPro" id="IPR020472">
    <property type="entry name" value="WD40_PAC1"/>
</dbReference>
<dbReference type="PROSITE" id="PS50082">
    <property type="entry name" value="WD_REPEATS_2"/>
    <property type="match status" value="2"/>
</dbReference>
<accession>A0A813KKA3</accession>
<organism evidence="5 6">
    <name type="scientific">Polarella glacialis</name>
    <name type="common">Dinoflagellate</name>
    <dbReference type="NCBI Taxonomy" id="89957"/>
    <lineage>
        <taxon>Eukaryota</taxon>
        <taxon>Sar</taxon>
        <taxon>Alveolata</taxon>
        <taxon>Dinophyceae</taxon>
        <taxon>Suessiales</taxon>
        <taxon>Suessiaceae</taxon>
        <taxon>Polarella</taxon>
    </lineage>
</organism>
<dbReference type="SMART" id="SM00320">
    <property type="entry name" value="WD40"/>
    <property type="match status" value="4"/>
</dbReference>
<evidence type="ECO:0000256" key="4">
    <source>
        <dbReference type="SAM" id="MobiDB-lite"/>
    </source>
</evidence>
<evidence type="ECO:0000313" key="6">
    <source>
        <dbReference type="Proteomes" id="UP000626109"/>
    </source>
</evidence>